<sequence>MLDPSAVNLEPVAEIFDAARGRWALTSSHPANFLPSVLFQILLVSLMPVVMAGGTFSDARQLGIYLKTITFGATKHPASDWRTSISLTLTLVLRTRWNCDGASVDDFVRIVTQAYFTSLGRRRYSVEDLFAVG</sequence>
<dbReference type="AlphaFoldDB" id="A0A0H2RP08"/>
<evidence type="ECO:0000313" key="3">
    <source>
        <dbReference type="Proteomes" id="UP000053477"/>
    </source>
</evidence>
<evidence type="ECO:0000313" key="2">
    <source>
        <dbReference type="EMBL" id="KLO06536.1"/>
    </source>
</evidence>
<evidence type="ECO:0000256" key="1">
    <source>
        <dbReference type="SAM" id="Phobius"/>
    </source>
</evidence>
<protein>
    <submittedName>
        <fullName evidence="2">Uncharacterized protein</fullName>
    </submittedName>
</protein>
<proteinExistence type="predicted"/>
<name>A0A0H2RP08_9AGAM</name>
<dbReference type="EMBL" id="KQ086198">
    <property type="protein sequence ID" value="KLO06536.1"/>
    <property type="molecule type" value="Genomic_DNA"/>
</dbReference>
<gene>
    <name evidence="2" type="ORF">SCHPADRAFT_687091</name>
</gene>
<accession>A0A0H2RP08</accession>
<keyword evidence="3" id="KW-1185">Reference proteome</keyword>
<organism evidence="2 3">
    <name type="scientific">Schizopora paradoxa</name>
    <dbReference type="NCBI Taxonomy" id="27342"/>
    <lineage>
        <taxon>Eukaryota</taxon>
        <taxon>Fungi</taxon>
        <taxon>Dikarya</taxon>
        <taxon>Basidiomycota</taxon>
        <taxon>Agaricomycotina</taxon>
        <taxon>Agaricomycetes</taxon>
        <taxon>Hymenochaetales</taxon>
        <taxon>Schizoporaceae</taxon>
        <taxon>Schizopora</taxon>
    </lineage>
</organism>
<dbReference type="InParanoid" id="A0A0H2RP08"/>
<keyword evidence="1" id="KW-1133">Transmembrane helix</keyword>
<dbReference type="Proteomes" id="UP000053477">
    <property type="component" value="Unassembled WGS sequence"/>
</dbReference>
<keyword evidence="1" id="KW-0472">Membrane</keyword>
<reference evidence="2 3" key="1">
    <citation type="submission" date="2015-04" db="EMBL/GenBank/DDBJ databases">
        <title>Complete genome sequence of Schizopora paradoxa KUC8140, a cosmopolitan wood degrader in East Asia.</title>
        <authorList>
            <consortium name="DOE Joint Genome Institute"/>
            <person name="Min B."/>
            <person name="Park H."/>
            <person name="Jang Y."/>
            <person name="Kim J.-J."/>
            <person name="Kim K.H."/>
            <person name="Pangilinan J."/>
            <person name="Lipzen A."/>
            <person name="Riley R."/>
            <person name="Grigoriev I.V."/>
            <person name="Spatafora J.W."/>
            <person name="Choi I.-G."/>
        </authorList>
    </citation>
    <scope>NUCLEOTIDE SEQUENCE [LARGE SCALE GENOMIC DNA]</scope>
    <source>
        <strain evidence="2 3">KUC8140</strain>
    </source>
</reference>
<keyword evidence="1" id="KW-0812">Transmembrane</keyword>
<feature type="transmembrane region" description="Helical" evidence="1">
    <location>
        <begin position="37"/>
        <end position="57"/>
    </location>
</feature>